<dbReference type="PANTHER" id="PTHR47990">
    <property type="entry name" value="2-OXOGLUTARATE (2OG) AND FE(II)-DEPENDENT OXYGENASE SUPERFAMILY PROTEIN-RELATED"/>
    <property type="match status" value="1"/>
</dbReference>
<keyword evidence="2" id="KW-0479">Metal-binding</keyword>
<dbReference type="InterPro" id="IPR005123">
    <property type="entry name" value="Oxoglu/Fe-dep_dioxygenase_dom"/>
</dbReference>
<keyword evidence="2" id="KW-0408">Iron</keyword>
<dbReference type="OrthoDB" id="288590at2759"/>
<name>A0A7C8PFA2_ORBOL</name>
<dbReference type="Proteomes" id="UP000297595">
    <property type="component" value="Unassembled WGS sequence"/>
</dbReference>
<dbReference type="Gene3D" id="2.60.120.330">
    <property type="entry name" value="B-lactam Antibiotic, Isopenicillin N Synthase, Chain"/>
    <property type="match status" value="1"/>
</dbReference>
<proteinExistence type="inferred from homology"/>
<dbReference type="Pfam" id="PF14226">
    <property type="entry name" value="DIOX_N"/>
    <property type="match status" value="1"/>
</dbReference>
<dbReference type="Pfam" id="PF03171">
    <property type="entry name" value="2OG-FeII_Oxy"/>
    <property type="match status" value="1"/>
</dbReference>
<evidence type="ECO:0000256" key="2">
    <source>
        <dbReference type="RuleBase" id="RU003682"/>
    </source>
</evidence>
<evidence type="ECO:0000256" key="1">
    <source>
        <dbReference type="ARBA" id="ARBA00008056"/>
    </source>
</evidence>
<dbReference type="PROSITE" id="PS51471">
    <property type="entry name" value="FE2OG_OXY"/>
    <property type="match status" value="1"/>
</dbReference>
<dbReference type="InterPro" id="IPR050231">
    <property type="entry name" value="Iron_ascorbate_oxido_reductase"/>
</dbReference>
<protein>
    <submittedName>
        <fullName evidence="3">Uncharacterized protein</fullName>
    </submittedName>
</protein>
<gene>
    <name evidence="3" type="ORF">EYR41_001405</name>
</gene>
<comment type="similarity">
    <text evidence="1 2">Belongs to the iron/ascorbate-dependent oxidoreductase family.</text>
</comment>
<reference evidence="3 4" key="1">
    <citation type="submission" date="2019-03" db="EMBL/GenBank/DDBJ databases">
        <title>Nematode-trapping fungi genome.</title>
        <authorList>
            <person name="Vidal-Diez De Ulzurrun G."/>
        </authorList>
    </citation>
    <scope>NUCLEOTIDE SEQUENCE [LARGE SCALE GENOMIC DNA]</scope>
    <source>
        <strain evidence="3 4">TWF154</strain>
    </source>
</reference>
<dbReference type="GO" id="GO:0046872">
    <property type="term" value="F:metal ion binding"/>
    <property type="evidence" value="ECO:0007669"/>
    <property type="project" value="UniProtKB-KW"/>
</dbReference>
<sequence length="373" mass="42775">MPTESTRQIPRISLHDWDNRKNEIMKEIMNAAENVGFFIVKDQESPSKADIEEAFRISESFFRLPEDVKSRTPFIREQNTGWEKRAQIRPSTNLPDQKESIQLQYHRRYDPTWPVVDDHIPDFHKTISGFMEKTQTVSMRILSCLAIGLGLEEDYFTKIHDIKSNEAMTTLRLLHYHENETRAIPDGHIRAGAHTDYDFLTLLFQRTGEDGLEVCPGRECYTSFGMGDVWTPVKANTGEIVCKYTRRGGNLLSIVCLCDLIGNANFMQGNIGDMLMSLSDDRLKSLFHRVRNPRTGESQKARHSIAFFNQPIRSAMIQGPLKKYPPITARDFILDAARRNYAQGEKEREDAIKSSKFQYPDNIRPGIIVSANA</sequence>
<organism evidence="3 4">
    <name type="scientific">Orbilia oligospora</name>
    <name type="common">Nematode-trapping fungus</name>
    <name type="synonym">Arthrobotrys oligospora</name>
    <dbReference type="NCBI Taxonomy" id="2813651"/>
    <lineage>
        <taxon>Eukaryota</taxon>
        <taxon>Fungi</taxon>
        <taxon>Dikarya</taxon>
        <taxon>Ascomycota</taxon>
        <taxon>Pezizomycotina</taxon>
        <taxon>Orbiliomycetes</taxon>
        <taxon>Orbiliales</taxon>
        <taxon>Orbiliaceae</taxon>
        <taxon>Orbilia</taxon>
    </lineage>
</organism>
<dbReference type="GO" id="GO:0016491">
    <property type="term" value="F:oxidoreductase activity"/>
    <property type="evidence" value="ECO:0007669"/>
    <property type="project" value="UniProtKB-KW"/>
</dbReference>
<dbReference type="SUPFAM" id="SSF51197">
    <property type="entry name" value="Clavaminate synthase-like"/>
    <property type="match status" value="1"/>
</dbReference>
<dbReference type="EMBL" id="SOZJ01000001">
    <property type="protein sequence ID" value="TGJ74397.1"/>
    <property type="molecule type" value="Genomic_DNA"/>
</dbReference>
<dbReference type="AlphaFoldDB" id="A0A7C8PFA2"/>
<dbReference type="InterPro" id="IPR027443">
    <property type="entry name" value="IPNS-like_sf"/>
</dbReference>
<dbReference type="InterPro" id="IPR044861">
    <property type="entry name" value="IPNS-like_FE2OG_OXY"/>
</dbReference>
<evidence type="ECO:0000313" key="3">
    <source>
        <dbReference type="EMBL" id="TGJ74397.1"/>
    </source>
</evidence>
<dbReference type="InterPro" id="IPR026992">
    <property type="entry name" value="DIOX_N"/>
</dbReference>
<accession>A0A7C8PFA2</accession>
<keyword evidence="2" id="KW-0560">Oxidoreductase</keyword>
<dbReference type="GO" id="GO:0044283">
    <property type="term" value="P:small molecule biosynthetic process"/>
    <property type="evidence" value="ECO:0007669"/>
    <property type="project" value="UniProtKB-ARBA"/>
</dbReference>
<evidence type="ECO:0000313" key="4">
    <source>
        <dbReference type="Proteomes" id="UP000297595"/>
    </source>
</evidence>
<comment type="caution">
    <text evidence="3">The sequence shown here is derived from an EMBL/GenBank/DDBJ whole genome shotgun (WGS) entry which is preliminary data.</text>
</comment>